<keyword evidence="1" id="KW-0269">Exonuclease</keyword>
<dbReference type="AlphaFoldDB" id="A0A5B1CF15"/>
<dbReference type="Gene3D" id="3.60.10.10">
    <property type="entry name" value="Endonuclease/exonuclease/phosphatase"/>
    <property type="match status" value="1"/>
</dbReference>
<dbReference type="EMBL" id="VRLW01000001">
    <property type="protein sequence ID" value="KAA1258475.1"/>
    <property type="molecule type" value="Genomic_DNA"/>
</dbReference>
<keyword evidence="2" id="KW-1185">Reference proteome</keyword>
<accession>A0A5B1CF15</accession>
<dbReference type="RefSeq" id="WP_068265143.1">
    <property type="nucleotide sequence ID" value="NZ_LWSK01000077.1"/>
</dbReference>
<dbReference type="GO" id="GO:0004527">
    <property type="term" value="F:exonuclease activity"/>
    <property type="evidence" value="ECO:0007669"/>
    <property type="project" value="UniProtKB-KW"/>
</dbReference>
<dbReference type="Proteomes" id="UP000322699">
    <property type="component" value="Unassembled WGS sequence"/>
</dbReference>
<dbReference type="PROSITE" id="PS51257">
    <property type="entry name" value="PROKAR_LIPOPROTEIN"/>
    <property type="match status" value="1"/>
</dbReference>
<sequence>MKNVFLLLLITFATVGCDRSNSSTATVEPVAVVESIKAVDSEKQTVPVEPQESAAPAIRILAWNIESEGANIDVIADELLAMDRYDLYGFTEVRPQEWGAIKDALGDGFVFWYSKTGYNDRTAYAISKERFEVIKKYELGKFGDIVINPGNYRSPHVYELRDRQTDIKFATVLNHLARGKAEIRQKQAEGLRQWAASMTLPVIAIGDYNFDYVFETEKGNPAFDIFMSDDTFVWVKPEPLIDSNWFDGNGDGEDDYPGSILDFAFVAGEAKRWNPISKVIVREGDFPDDDQTSDHRPIELVITPTE</sequence>
<gene>
    <name evidence="1" type="ORF">LF1_09950</name>
</gene>
<keyword evidence="1" id="KW-0540">Nuclease</keyword>
<protein>
    <submittedName>
        <fullName evidence="1">Endonuclease/Exonuclease/phosphatase family protein</fullName>
    </submittedName>
</protein>
<evidence type="ECO:0000313" key="2">
    <source>
        <dbReference type="Proteomes" id="UP000322699"/>
    </source>
</evidence>
<dbReference type="InterPro" id="IPR036691">
    <property type="entry name" value="Endo/exonu/phosph_ase_sf"/>
</dbReference>
<dbReference type="SUPFAM" id="SSF56219">
    <property type="entry name" value="DNase I-like"/>
    <property type="match status" value="1"/>
</dbReference>
<proteinExistence type="predicted"/>
<name>A0A5B1CF15_9BACT</name>
<keyword evidence="1" id="KW-0378">Hydrolase</keyword>
<dbReference type="GO" id="GO:0004519">
    <property type="term" value="F:endonuclease activity"/>
    <property type="evidence" value="ECO:0007669"/>
    <property type="project" value="UniProtKB-KW"/>
</dbReference>
<evidence type="ECO:0000313" key="1">
    <source>
        <dbReference type="EMBL" id="KAA1258475.1"/>
    </source>
</evidence>
<dbReference type="OrthoDB" id="278769at2"/>
<keyword evidence="1" id="KW-0255">Endonuclease</keyword>
<organism evidence="1 2">
    <name type="scientific">Rubripirellula obstinata</name>
    <dbReference type="NCBI Taxonomy" id="406547"/>
    <lineage>
        <taxon>Bacteria</taxon>
        <taxon>Pseudomonadati</taxon>
        <taxon>Planctomycetota</taxon>
        <taxon>Planctomycetia</taxon>
        <taxon>Pirellulales</taxon>
        <taxon>Pirellulaceae</taxon>
        <taxon>Rubripirellula</taxon>
    </lineage>
</organism>
<comment type="caution">
    <text evidence="1">The sequence shown here is derived from an EMBL/GenBank/DDBJ whole genome shotgun (WGS) entry which is preliminary data.</text>
</comment>
<reference evidence="1 2" key="1">
    <citation type="submission" date="2019-08" db="EMBL/GenBank/DDBJ databases">
        <title>Deep-cultivation of Planctomycetes and their phenomic and genomic characterization uncovers novel biology.</title>
        <authorList>
            <person name="Wiegand S."/>
            <person name="Jogler M."/>
            <person name="Boedeker C."/>
            <person name="Pinto D."/>
            <person name="Vollmers J."/>
            <person name="Rivas-Marin E."/>
            <person name="Kohn T."/>
            <person name="Peeters S.H."/>
            <person name="Heuer A."/>
            <person name="Rast P."/>
            <person name="Oberbeckmann S."/>
            <person name="Bunk B."/>
            <person name="Jeske O."/>
            <person name="Meyerdierks A."/>
            <person name="Storesund J.E."/>
            <person name="Kallscheuer N."/>
            <person name="Luecker S."/>
            <person name="Lage O.M."/>
            <person name="Pohl T."/>
            <person name="Merkel B.J."/>
            <person name="Hornburger P."/>
            <person name="Mueller R.-W."/>
            <person name="Bruemmer F."/>
            <person name="Labrenz M."/>
            <person name="Spormann A.M."/>
            <person name="Op Den Camp H."/>
            <person name="Overmann J."/>
            <person name="Amann R."/>
            <person name="Jetten M.S.M."/>
            <person name="Mascher T."/>
            <person name="Medema M.H."/>
            <person name="Devos D.P."/>
            <person name="Kaster A.-K."/>
            <person name="Ovreas L."/>
            <person name="Rohde M."/>
            <person name="Galperin M.Y."/>
            <person name="Jogler C."/>
        </authorList>
    </citation>
    <scope>NUCLEOTIDE SEQUENCE [LARGE SCALE GENOMIC DNA]</scope>
    <source>
        <strain evidence="1 2">LF1</strain>
    </source>
</reference>